<dbReference type="CDD" id="cd04301">
    <property type="entry name" value="NAT_SF"/>
    <property type="match status" value="1"/>
</dbReference>
<dbReference type="RefSeq" id="WP_353549628.1">
    <property type="nucleotide sequence ID" value="NZ_AP029612.1"/>
</dbReference>
<protein>
    <recommendedName>
        <fullName evidence="1">N-acetyltransferase domain-containing protein</fullName>
    </recommendedName>
</protein>
<proteinExistence type="predicted"/>
<organism evidence="2">
    <name type="scientific">Sediminibacterium sp. KACHI17</name>
    <dbReference type="NCBI Taxonomy" id="1751071"/>
    <lineage>
        <taxon>Bacteria</taxon>
        <taxon>Pseudomonadati</taxon>
        <taxon>Bacteroidota</taxon>
        <taxon>Chitinophagia</taxon>
        <taxon>Chitinophagales</taxon>
        <taxon>Chitinophagaceae</taxon>
        <taxon>Sediminibacterium</taxon>
    </lineage>
</organism>
<name>A0AAT9GF67_9BACT</name>
<evidence type="ECO:0000313" key="2">
    <source>
        <dbReference type="EMBL" id="BFG69300.1"/>
    </source>
</evidence>
<dbReference type="SUPFAM" id="SSF55729">
    <property type="entry name" value="Acyl-CoA N-acyltransferases (Nat)"/>
    <property type="match status" value="1"/>
</dbReference>
<dbReference type="Gene3D" id="3.40.630.30">
    <property type="match status" value="1"/>
</dbReference>
<dbReference type="GO" id="GO:0016747">
    <property type="term" value="F:acyltransferase activity, transferring groups other than amino-acyl groups"/>
    <property type="evidence" value="ECO:0007669"/>
    <property type="project" value="InterPro"/>
</dbReference>
<dbReference type="EMBL" id="AP029612">
    <property type="protein sequence ID" value="BFG69300.1"/>
    <property type="molecule type" value="Genomic_DNA"/>
</dbReference>
<gene>
    <name evidence="2" type="ORF">KACHI17_01810</name>
</gene>
<dbReference type="InterPro" id="IPR000182">
    <property type="entry name" value="GNAT_dom"/>
</dbReference>
<accession>A0AAT9GF67</accession>
<dbReference type="InterPro" id="IPR016181">
    <property type="entry name" value="Acyl_CoA_acyltransferase"/>
</dbReference>
<dbReference type="AlphaFoldDB" id="A0AAT9GF67"/>
<evidence type="ECO:0000259" key="1">
    <source>
        <dbReference type="PROSITE" id="PS51186"/>
    </source>
</evidence>
<feature type="domain" description="N-acetyltransferase" evidence="1">
    <location>
        <begin position="1"/>
        <end position="159"/>
    </location>
</feature>
<sequence length="169" mass="20061">MEIKNSTLSDIETIFGLYRMAAQYMKERFPVHFPEFDRDMVIQEIEEGRQWKMLIDGELACIWAITWNDPQIWEEKDSDPSIYIHRITTVPAFRGRHLVKEIVRWAKQYAKDNNRSYVRLDTVGENQKLIRHYQESGFTFLGMVELKDTSGLPNHYQLDKVSLFELKVS</sequence>
<reference evidence="2" key="1">
    <citation type="submission" date="2024-02" db="EMBL/GenBank/DDBJ databases">
        <title>Sediminibacterium planktonica sp. nov. and Sediminibacterium longus sp. nov., isolated from surface lake and river water.</title>
        <authorList>
            <person name="Watanabe K."/>
            <person name="Takemine S."/>
            <person name="Ishii Y."/>
            <person name="Ogata Y."/>
            <person name="Shindo C."/>
            <person name="Suda W."/>
        </authorList>
    </citation>
    <scope>NUCLEOTIDE SEQUENCE</scope>
    <source>
        <strain evidence="2">KACHI17</strain>
    </source>
</reference>
<dbReference type="Pfam" id="PF00583">
    <property type="entry name" value="Acetyltransf_1"/>
    <property type="match status" value="1"/>
</dbReference>
<dbReference type="PROSITE" id="PS51186">
    <property type="entry name" value="GNAT"/>
    <property type="match status" value="1"/>
</dbReference>